<evidence type="ECO:0000313" key="6">
    <source>
        <dbReference type="Proteomes" id="UP000648801"/>
    </source>
</evidence>
<feature type="domain" description="Pyruvate carboxyltransferase" evidence="4">
    <location>
        <begin position="1"/>
        <end position="266"/>
    </location>
</feature>
<dbReference type="PANTHER" id="PTHR42738">
    <property type="entry name" value="HYDROXYMETHYLGLUTARYL-COA LYASE"/>
    <property type="match status" value="1"/>
</dbReference>
<dbReference type="SUPFAM" id="SSF51569">
    <property type="entry name" value="Aldolase"/>
    <property type="match status" value="1"/>
</dbReference>
<gene>
    <name evidence="5" type="ORF">GCM10011507_13680</name>
</gene>
<dbReference type="Gene3D" id="3.20.20.70">
    <property type="entry name" value="Aldolase class I"/>
    <property type="match status" value="1"/>
</dbReference>
<dbReference type="InterPro" id="IPR000891">
    <property type="entry name" value="PYR_CT"/>
</dbReference>
<comment type="caution">
    <text evidence="5">The sequence shown here is derived from an EMBL/GenBank/DDBJ whole genome shotgun (WGS) entry which is preliminary data.</text>
</comment>
<dbReference type="PROSITE" id="PS50991">
    <property type="entry name" value="PYR_CT"/>
    <property type="match status" value="1"/>
</dbReference>
<dbReference type="EMBL" id="BMJB01000001">
    <property type="protein sequence ID" value="GGA63294.1"/>
    <property type="molecule type" value="Genomic_DNA"/>
</dbReference>
<comment type="similarity">
    <text evidence="1">Belongs to the HMG-CoA lyase family.</text>
</comment>
<dbReference type="Proteomes" id="UP000648801">
    <property type="component" value="Unassembled WGS sequence"/>
</dbReference>
<dbReference type="InterPro" id="IPR013785">
    <property type="entry name" value="Aldolase_TIM"/>
</dbReference>
<dbReference type="CDD" id="cd07938">
    <property type="entry name" value="DRE_TIM_HMGL"/>
    <property type="match status" value="1"/>
</dbReference>
<organism evidence="5 6">
    <name type="scientific">Edaphobacter acidisoli</name>
    <dbReference type="NCBI Taxonomy" id="2040573"/>
    <lineage>
        <taxon>Bacteria</taxon>
        <taxon>Pseudomonadati</taxon>
        <taxon>Acidobacteriota</taxon>
        <taxon>Terriglobia</taxon>
        <taxon>Terriglobales</taxon>
        <taxon>Acidobacteriaceae</taxon>
        <taxon>Edaphobacter</taxon>
    </lineage>
</organism>
<reference evidence="5" key="2">
    <citation type="submission" date="2020-09" db="EMBL/GenBank/DDBJ databases">
        <authorList>
            <person name="Sun Q."/>
            <person name="Zhou Y."/>
        </authorList>
    </citation>
    <scope>NUCLEOTIDE SEQUENCE</scope>
    <source>
        <strain evidence="5">CGMCC 1.15447</strain>
    </source>
</reference>
<evidence type="ECO:0000256" key="1">
    <source>
        <dbReference type="ARBA" id="ARBA00009405"/>
    </source>
</evidence>
<reference evidence="5" key="1">
    <citation type="journal article" date="2014" name="Int. J. Syst. Evol. Microbiol.">
        <title>Complete genome sequence of Corynebacterium casei LMG S-19264T (=DSM 44701T), isolated from a smear-ripened cheese.</title>
        <authorList>
            <consortium name="US DOE Joint Genome Institute (JGI-PGF)"/>
            <person name="Walter F."/>
            <person name="Albersmeier A."/>
            <person name="Kalinowski J."/>
            <person name="Ruckert C."/>
        </authorList>
    </citation>
    <scope>NUCLEOTIDE SEQUENCE</scope>
    <source>
        <strain evidence="5">CGMCC 1.15447</strain>
    </source>
</reference>
<evidence type="ECO:0000256" key="3">
    <source>
        <dbReference type="ARBA" id="ARBA00023239"/>
    </source>
</evidence>
<keyword evidence="3 5" id="KW-0456">Lyase</keyword>
<dbReference type="GO" id="GO:0004419">
    <property type="term" value="F:hydroxymethylglutaryl-CoA lyase activity"/>
    <property type="evidence" value="ECO:0007669"/>
    <property type="project" value="TreeGrafter"/>
</dbReference>
<name>A0A916RN12_9BACT</name>
<dbReference type="GO" id="GO:0006552">
    <property type="term" value="P:L-leucine catabolic process"/>
    <property type="evidence" value="ECO:0007669"/>
    <property type="project" value="TreeGrafter"/>
</dbReference>
<dbReference type="RefSeq" id="WP_188758492.1">
    <property type="nucleotide sequence ID" value="NZ_BMJB01000001.1"/>
</dbReference>
<dbReference type="InterPro" id="IPR043594">
    <property type="entry name" value="HMGL"/>
</dbReference>
<dbReference type="Pfam" id="PF00682">
    <property type="entry name" value="HMGL-like"/>
    <property type="match status" value="1"/>
</dbReference>
<evidence type="ECO:0000256" key="2">
    <source>
        <dbReference type="ARBA" id="ARBA00022723"/>
    </source>
</evidence>
<sequence length="287" mass="30602">MVKIIECPRDAWQGLPKNMPAEIKADYLRVLIAAGFKHIDAVSFVSRTAVPQMADSELVLEYLDPPDDVEIIGIVVNEKGAERAVKTGSVQTLGFPYSVSAEFLKRNQNQTPEESLDELEKIGTMAYKAGLDVVAYISMAFGNPYGEAWDIDEVVSACDLLADNGVKQISLADTVGLATPKQVADLVADVMAVHDELEVGVHLHARPDGAAALIASAYGAGCRRFDAAIGGLGGCPFAQDALVGNVPTELLIAELKALGAELEPLRPLDGLIAASEEIARKYGERVQ</sequence>
<evidence type="ECO:0000259" key="4">
    <source>
        <dbReference type="PROSITE" id="PS50991"/>
    </source>
</evidence>
<protein>
    <submittedName>
        <fullName evidence="5">Hydroxymethylglutaryl-CoA lyase</fullName>
    </submittedName>
</protein>
<dbReference type="PANTHER" id="PTHR42738:SF7">
    <property type="entry name" value="HYDROXYMETHYLGLUTARYL-COA LYASE"/>
    <property type="match status" value="1"/>
</dbReference>
<accession>A0A916RN12</accession>
<keyword evidence="2" id="KW-0479">Metal-binding</keyword>
<dbReference type="AlphaFoldDB" id="A0A916RN12"/>
<proteinExistence type="inferred from homology"/>
<dbReference type="GO" id="GO:0046872">
    <property type="term" value="F:metal ion binding"/>
    <property type="evidence" value="ECO:0007669"/>
    <property type="project" value="UniProtKB-KW"/>
</dbReference>
<keyword evidence="6" id="KW-1185">Reference proteome</keyword>
<dbReference type="GO" id="GO:0046951">
    <property type="term" value="P:ketone body biosynthetic process"/>
    <property type="evidence" value="ECO:0007669"/>
    <property type="project" value="TreeGrafter"/>
</dbReference>
<evidence type="ECO:0000313" key="5">
    <source>
        <dbReference type="EMBL" id="GGA63294.1"/>
    </source>
</evidence>